<organism evidence="1 2">
    <name type="scientific">Neisseria meningitidis serogroup B / serotype 15 (strain H44/76)</name>
    <dbReference type="NCBI Taxonomy" id="909420"/>
    <lineage>
        <taxon>Bacteria</taxon>
        <taxon>Pseudomonadati</taxon>
        <taxon>Pseudomonadota</taxon>
        <taxon>Betaproteobacteria</taxon>
        <taxon>Neisseriales</taxon>
        <taxon>Neisseriaceae</taxon>
        <taxon>Neisseria</taxon>
    </lineage>
</organism>
<sequence length="46" mass="5178">MTDSTATARNPSISGLYRTACINIAPVCPVILKMPSERAFRRHRFQ</sequence>
<name>E6MWI0_NEIMH</name>
<reference evidence="1 2" key="1">
    <citation type="journal article" date="2011" name="J. Bacteriol.">
        <title>Genome sequence of Neisseria meningitidis serogroup B strain H44/76.</title>
        <authorList>
            <person name="Piet J.R."/>
            <person name="Huis In 't Veld R.A."/>
            <person name="van Schaik B.D."/>
            <person name="van Kampen A.H."/>
            <person name="Baas F."/>
            <person name="van de Beek D."/>
            <person name="Pannekoek Y."/>
            <person name="van der Ende A."/>
        </authorList>
    </citation>
    <scope>NUCLEOTIDE SEQUENCE [LARGE SCALE GENOMIC DNA]</scope>
    <source>
        <strain evidence="1 2">H44/76</strain>
    </source>
</reference>
<gene>
    <name evidence="1" type="ORF">NMH_1020</name>
</gene>
<accession>E6MWI0</accession>
<dbReference type="Proteomes" id="UP000032707">
    <property type="component" value="Unassembled WGS sequence"/>
</dbReference>
<dbReference type="AlphaFoldDB" id="E6MWI0"/>
<evidence type="ECO:0000313" key="2">
    <source>
        <dbReference type="Proteomes" id="UP000032707"/>
    </source>
</evidence>
<comment type="caution">
    <text evidence="1">The sequence shown here is derived from an EMBL/GenBank/DDBJ whole genome shotgun (WGS) entry which is preliminary data.</text>
</comment>
<evidence type="ECO:0000313" key="1">
    <source>
        <dbReference type="EMBL" id="EFV64174.1"/>
    </source>
</evidence>
<dbReference type="EMBL" id="AEQZ01000016">
    <property type="protein sequence ID" value="EFV64174.1"/>
    <property type="molecule type" value="Genomic_DNA"/>
</dbReference>
<protein>
    <submittedName>
        <fullName evidence="1">Uncharacterized protein</fullName>
    </submittedName>
</protein>
<dbReference type="PATRIC" id="fig|909420.4.peg.1036"/>
<proteinExistence type="predicted"/>